<name>A0A8T1NUY1_CARIL</name>
<accession>A0A8T1NUY1</accession>
<keyword evidence="2" id="KW-1185">Reference proteome</keyword>
<comment type="caution">
    <text evidence="1">The sequence shown here is derived from an EMBL/GenBank/DDBJ whole genome shotgun (WGS) entry which is preliminary data.</text>
</comment>
<protein>
    <submittedName>
        <fullName evidence="1">Uncharacterized protein</fullName>
    </submittedName>
</protein>
<gene>
    <name evidence="1" type="ORF">CIPAW_12G017500</name>
</gene>
<proteinExistence type="predicted"/>
<dbReference type="Proteomes" id="UP000811609">
    <property type="component" value="Chromosome 12"/>
</dbReference>
<evidence type="ECO:0000313" key="2">
    <source>
        <dbReference type="Proteomes" id="UP000811609"/>
    </source>
</evidence>
<reference evidence="1" key="1">
    <citation type="submission" date="2020-12" db="EMBL/GenBank/DDBJ databases">
        <title>WGS assembly of Carya illinoinensis cv. Pawnee.</title>
        <authorList>
            <person name="Platts A."/>
            <person name="Shu S."/>
            <person name="Wright S."/>
            <person name="Barry K."/>
            <person name="Edger P."/>
            <person name="Pires J.C."/>
            <person name="Schmutz J."/>
        </authorList>
    </citation>
    <scope>NUCLEOTIDE SEQUENCE</scope>
    <source>
        <tissue evidence="1">Leaf</tissue>
    </source>
</reference>
<sequence>MQEVAVYNLCAKSSGSNVETMAELGYTAQCGGSLGWLPWLPRWFLVRNGCCPRREKEGTRLAFSWQRLYFWGAKTKVTLSVISSGGYTRSKVGLWRWYGLGRFFVRRMKPGCISARERPHRSWF</sequence>
<evidence type="ECO:0000313" key="1">
    <source>
        <dbReference type="EMBL" id="KAG6632984.1"/>
    </source>
</evidence>
<dbReference type="AlphaFoldDB" id="A0A8T1NUY1"/>
<dbReference type="EMBL" id="CM031820">
    <property type="protein sequence ID" value="KAG6632984.1"/>
    <property type="molecule type" value="Genomic_DNA"/>
</dbReference>
<organism evidence="1 2">
    <name type="scientific">Carya illinoinensis</name>
    <name type="common">Pecan</name>
    <dbReference type="NCBI Taxonomy" id="32201"/>
    <lineage>
        <taxon>Eukaryota</taxon>
        <taxon>Viridiplantae</taxon>
        <taxon>Streptophyta</taxon>
        <taxon>Embryophyta</taxon>
        <taxon>Tracheophyta</taxon>
        <taxon>Spermatophyta</taxon>
        <taxon>Magnoliopsida</taxon>
        <taxon>eudicotyledons</taxon>
        <taxon>Gunneridae</taxon>
        <taxon>Pentapetalae</taxon>
        <taxon>rosids</taxon>
        <taxon>fabids</taxon>
        <taxon>Fagales</taxon>
        <taxon>Juglandaceae</taxon>
        <taxon>Carya</taxon>
    </lineage>
</organism>